<dbReference type="Proteomes" id="UP000309997">
    <property type="component" value="Unassembled WGS sequence"/>
</dbReference>
<evidence type="ECO:0000313" key="2">
    <source>
        <dbReference type="Proteomes" id="UP000309997"/>
    </source>
</evidence>
<proteinExistence type="predicted"/>
<name>A0ACC4CQM5_POPAL</name>
<accession>A0ACC4CQM5</accession>
<gene>
    <name evidence="1" type="ORF">D5086_004474</name>
</gene>
<organism evidence="1 2">
    <name type="scientific">Populus alba</name>
    <name type="common">White poplar</name>
    <dbReference type="NCBI Taxonomy" id="43335"/>
    <lineage>
        <taxon>Eukaryota</taxon>
        <taxon>Viridiplantae</taxon>
        <taxon>Streptophyta</taxon>
        <taxon>Embryophyta</taxon>
        <taxon>Tracheophyta</taxon>
        <taxon>Spermatophyta</taxon>
        <taxon>Magnoliopsida</taxon>
        <taxon>eudicotyledons</taxon>
        <taxon>Gunneridae</taxon>
        <taxon>Pentapetalae</taxon>
        <taxon>rosids</taxon>
        <taxon>fabids</taxon>
        <taxon>Malpighiales</taxon>
        <taxon>Salicaceae</taxon>
        <taxon>Saliceae</taxon>
        <taxon>Populus</taxon>
    </lineage>
</organism>
<sequence length="111" mass="12219">MSKKISILGKICADGRTEIDIPVSPAASEDDEDQSKRSKFNGKGKAHGLSSFASKDEGKARKERYAKQRLNERGSFAGHFFFSKHMKNATMTGAPDLELALMKVLNNWISG</sequence>
<comment type="caution">
    <text evidence="1">The sequence shown here is derived from an EMBL/GenBank/DDBJ whole genome shotgun (WGS) entry which is preliminary data.</text>
</comment>
<reference evidence="1 2" key="1">
    <citation type="journal article" date="2024" name="Plant Biotechnol. J.">
        <title>Genome and CRISPR/Cas9 system of a widespread forest tree (Populus alba) in the world.</title>
        <authorList>
            <person name="Liu Y.J."/>
            <person name="Jiang P.F."/>
            <person name="Han X.M."/>
            <person name="Li X.Y."/>
            <person name="Wang H.M."/>
            <person name="Wang Y.J."/>
            <person name="Wang X.X."/>
            <person name="Zeng Q.Y."/>
        </authorList>
    </citation>
    <scope>NUCLEOTIDE SEQUENCE [LARGE SCALE GENOMIC DNA]</scope>
    <source>
        <strain evidence="2">cv. PAL-ZL1</strain>
    </source>
</reference>
<protein>
    <submittedName>
        <fullName evidence="1">Uncharacterized protein</fullName>
    </submittedName>
</protein>
<dbReference type="EMBL" id="RCHU02000002">
    <property type="protein sequence ID" value="KAL3603615.1"/>
    <property type="molecule type" value="Genomic_DNA"/>
</dbReference>
<keyword evidence="2" id="KW-1185">Reference proteome</keyword>
<evidence type="ECO:0000313" key="1">
    <source>
        <dbReference type="EMBL" id="KAL3603615.1"/>
    </source>
</evidence>